<reference evidence="6" key="1">
    <citation type="submission" date="2016-04" db="UniProtKB">
        <authorList>
            <consortium name="WormBaseParasite"/>
        </authorList>
    </citation>
    <scope>IDENTIFICATION</scope>
</reference>
<organism evidence="6">
    <name type="scientific">Anisakis simplex</name>
    <name type="common">Herring worm</name>
    <dbReference type="NCBI Taxonomy" id="6269"/>
    <lineage>
        <taxon>Eukaryota</taxon>
        <taxon>Metazoa</taxon>
        <taxon>Ecdysozoa</taxon>
        <taxon>Nematoda</taxon>
        <taxon>Chromadorea</taxon>
        <taxon>Rhabditida</taxon>
        <taxon>Spirurina</taxon>
        <taxon>Ascaridomorpha</taxon>
        <taxon>Ascaridoidea</taxon>
        <taxon>Anisakidae</taxon>
        <taxon>Anisakis</taxon>
        <taxon>Anisakis simplex complex</taxon>
    </lineage>
</organism>
<feature type="compositionally biased region" description="Basic and acidic residues" evidence="2">
    <location>
        <begin position="32"/>
        <end position="43"/>
    </location>
</feature>
<name>A0A158PN58_ANISI</name>
<dbReference type="SUPFAM" id="SSF52540">
    <property type="entry name" value="P-loop containing nucleoside triphosphate hydrolases"/>
    <property type="match status" value="1"/>
</dbReference>
<feature type="region of interest" description="Disordered" evidence="2">
    <location>
        <begin position="1"/>
        <end position="54"/>
    </location>
</feature>
<dbReference type="InterPro" id="IPR027417">
    <property type="entry name" value="P-loop_NTPase"/>
</dbReference>
<dbReference type="OrthoDB" id="1926878at2759"/>
<dbReference type="GO" id="GO:0005634">
    <property type="term" value="C:nucleus"/>
    <property type="evidence" value="ECO:0007669"/>
    <property type="project" value="TreeGrafter"/>
</dbReference>
<evidence type="ECO:0000256" key="1">
    <source>
        <dbReference type="ARBA" id="ARBA00022705"/>
    </source>
</evidence>
<dbReference type="GO" id="GO:0006270">
    <property type="term" value="P:DNA replication initiation"/>
    <property type="evidence" value="ECO:0007669"/>
    <property type="project" value="TreeGrafter"/>
</dbReference>
<evidence type="ECO:0000313" key="4">
    <source>
        <dbReference type="EMBL" id="VDK43294.1"/>
    </source>
</evidence>
<gene>
    <name evidence="4" type="ORF">ASIM_LOCUS10611</name>
</gene>
<proteinExistence type="predicted"/>
<evidence type="ECO:0000259" key="3">
    <source>
        <dbReference type="SMART" id="SM00382"/>
    </source>
</evidence>
<feature type="domain" description="AAA+ ATPase" evidence="3">
    <location>
        <begin position="107"/>
        <end position="250"/>
    </location>
</feature>
<dbReference type="InterPro" id="IPR003593">
    <property type="entry name" value="AAA+_ATPase"/>
</dbReference>
<dbReference type="PANTHER" id="PTHR10763">
    <property type="entry name" value="CELL DIVISION CONTROL PROTEIN 6-RELATED"/>
    <property type="match status" value="1"/>
</dbReference>
<accession>A0A158PN58</accession>
<dbReference type="CDD" id="cd00009">
    <property type="entry name" value="AAA"/>
    <property type="match status" value="1"/>
</dbReference>
<dbReference type="InterPro" id="IPR050311">
    <property type="entry name" value="ORC1/CDC6"/>
</dbReference>
<keyword evidence="1" id="KW-0235">DNA replication</keyword>
<dbReference type="Gene3D" id="1.10.8.60">
    <property type="match status" value="1"/>
</dbReference>
<evidence type="ECO:0000313" key="6">
    <source>
        <dbReference type="WBParaSite" id="ASIM_0001105301-mRNA-1"/>
    </source>
</evidence>
<evidence type="ECO:0000313" key="5">
    <source>
        <dbReference type="Proteomes" id="UP000267096"/>
    </source>
</evidence>
<dbReference type="GO" id="GO:0033314">
    <property type="term" value="P:mitotic DNA replication checkpoint signaling"/>
    <property type="evidence" value="ECO:0007669"/>
    <property type="project" value="TreeGrafter"/>
</dbReference>
<dbReference type="WBParaSite" id="ASIM_0001105301-mRNA-1">
    <property type="protein sequence ID" value="ASIM_0001105301-mRNA-1"/>
    <property type="gene ID" value="ASIM_0001105301"/>
</dbReference>
<dbReference type="PANTHER" id="PTHR10763:SF26">
    <property type="entry name" value="CELL DIVISION CONTROL PROTEIN 6 HOMOLOG"/>
    <property type="match status" value="1"/>
</dbReference>
<dbReference type="AlphaFoldDB" id="A0A158PN58"/>
<protein>
    <submittedName>
        <fullName evidence="6">AAA domain-containing protein</fullName>
    </submittedName>
</protein>
<dbReference type="InterPro" id="IPR036388">
    <property type="entry name" value="WH-like_DNA-bd_sf"/>
</dbReference>
<dbReference type="Proteomes" id="UP000267096">
    <property type="component" value="Unassembled WGS sequence"/>
</dbReference>
<dbReference type="Gene3D" id="1.10.10.10">
    <property type="entry name" value="Winged helix-like DNA-binding domain superfamily/Winged helix DNA-binding domain"/>
    <property type="match status" value="1"/>
</dbReference>
<dbReference type="EMBL" id="UYRR01031007">
    <property type="protein sequence ID" value="VDK43294.1"/>
    <property type="molecule type" value="Genomic_DNA"/>
</dbReference>
<reference evidence="4 5" key="2">
    <citation type="submission" date="2018-11" db="EMBL/GenBank/DDBJ databases">
        <authorList>
            <consortium name="Pathogen Informatics"/>
        </authorList>
    </citation>
    <scope>NUCLEOTIDE SEQUENCE [LARGE SCALE GENOMIC DNA]</scope>
</reference>
<dbReference type="Pfam" id="PF13191">
    <property type="entry name" value="AAA_16"/>
    <property type="match status" value="1"/>
</dbReference>
<keyword evidence="5" id="KW-1185">Reference proteome</keyword>
<dbReference type="Gene3D" id="3.40.50.300">
    <property type="entry name" value="P-loop containing nucleotide triphosphate hydrolases"/>
    <property type="match status" value="1"/>
</dbReference>
<dbReference type="SMART" id="SM00382">
    <property type="entry name" value="AAA"/>
    <property type="match status" value="1"/>
</dbReference>
<dbReference type="InterPro" id="IPR041664">
    <property type="entry name" value="AAA_16"/>
</dbReference>
<dbReference type="GO" id="GO:0003688">
    <property type="term" value="F:DNA replication origin binding"/>
    <property type="evidence" value="ECO:0007669"/>
    <property type="project" value="TreeGrafter"/>
</dbReference>
<evidence type="ECO:0000256" key="2">
    <source>
        <dbReference type="SAM" id="MobiDB-lite"/>
    </source>
</evidence>
<sequence length="499" mass="56302">MASTAKYPTRKRRSPVLNEEKKLNSEQNHTSEQPETKSPHRSEDTDEENSCAGNQRELLDVKLLEPRPKVKLKEFDSSKQIVQLLEGRESEMATIESHLQKCISSSYSMSVYISGPPGTGKTASVNAVLHALSVKHRLIVINVNCVSTNTEAALLRLMSDKLPNLRSSRRNIVSSKLLDTVESCLQRADCPVVLVLDEIDYIQPKNRNILYTAFQWPSKFSSMALIAISNSLDLTERELPKLKLAIPPIVLPFSPYSKEDLLRILKTKLSSNSDIDERAVELCSRKVASMTGDVRHAMQIAQQMLPSLRCPIRCDFFSNFQLLRWHNIPFAINCVKFLWWWFYVMSQEVVSDFQYNFTVQAEMKNSLNESSKLTSAPSMSCPRVLGAITNVYRSSLDRARIPLQQKILLATMLRLADKQKNTTLDKDTLLEAYEKVCNTISLPYIDTECANSAFALLESLSVLKCTRSQKCQLLVDIPTAVDYIADSALMAQINNLALN</sequence>